<dbReference type="Proteomes" id="UP001207468">
    <property type="component" value="Unassembled WGS sequence"/>
</dbReference>
<name>A0ACC0UJV4_9AGAM</name>
<dbReference type="EMBL" id="JAGFNK010000015">
    <property type="protein sequence ID" value="KAI9511855.1"/>
    <property type="molecule type" value="Genomic_DNA"/>
</dbReference>
<proteinExistence type="predicted"/>
<reference evidence="1" key="1">
    <citation type="submission" date="2021-03" db="EMBL/GenBank/DDBJ databases">
        <title>Evolutionary priming and transition to the ectomycorrhizal habit in an iconic lineage of mushroom-forming fungi: is preadaptation a requirement?</title>
        <authorList>
            <consortium name="DOE Joint Genome Institute"/>
            <person name="Looney B.P."/>
            <person name="Miyauchi S."/>
            <person name="Morin E."/>
            <person name="Drula E."/>
            <person name="Courty P.E."/>
            <person name="Chicoki N."/>
            <person name="Fauchery L."/>
            <person name="Kohler A."/>
            <person name="Kuo A."/>
            <person name="LaButti K."/>
            <person name="Pangilinan J."/>
            <person name="Lipzen A."/>
            <person name="Riley R."/>
            <person name="Andreopoulos W."/>
            <person name="He G."/>
            <person name="Johnson J."/>
            <person name="Barry K.W."/>
            <person name="Grigoriev I.V."/>
            <person name="Nagy L."/>
            <person name="Hibbett D."/>
            <person name="Henrissat B."/>
            <person name="Matheny P.B."/>
            <person name="Labbe J."/>
            <person name="Martin A.F."/>
        </authorList>
    </citation>
    <scope>NUCLEOTIDE SEQUENCE</scope>
    <source>
        <strain evidence="1">BPL698</strain>
    </source>
</reference>
<sequence length="531" mass="57475">MSELPSRASTPSIRSLGSHTRPRKWVHDAWIYITRHVGVGIICSVAYFDPGNWAVDLQAGSEYGYHLLFVVLLAGCFAVILQSLACKLGVVTGLDLAAHCRLLLYNRTRHPKLCRWLILYPLYICSELAIIATDLAELLGSAIALNLLFPSLPLWGGVLLTALDVLLILAFADPLHGRPVRSFEFIIGILVLAVLVCMCILVSRVRVDWDDAFHGFLPSKSLFHHGGLYTSVGILGATVMPHTLFLGSALATQDRASVNPVPLPGTSDIRTTDRKGLLGKLLKLFRPVHVDTDTSDEVTSHANRPNNSLLFVKAHLHHAVMDIVVSLLFLAVTINALILIVASAVFSQAGVEGESADIYDAHSLLRDIVGMGAAVIFALALLCSGQSASLVATVAGQLVSEGFLRWRVSPIMRRLLTRLLSLIPSMAVAVAIGRSGISTMLIASQVVLSIVLPFIIFPLVWLTSSRSVMRVRVPPSARPSQKDGTEEDTDVTEPEYQDYSNGRIITGVGYIICFLILVANGYVLVALILGA</sequence>
<protein>
    <submittedName>
        <fullName evidence="1">Natural resistance-associated macrophage protein</fullName>
    </submittedName>
</protein>
<comment type="caution">
    <text evidence="1">The sequence shown here is derived from an EMBL/GenBank/DDBJ whole genome shotgun (WGS) entry which is preliminary data.</text>
</comment>
<gene>
    <name evidence="1" type="ORF">F5148DRAFT_1166918</name>
</gene>
<evidence type="ECO:0000313" key="1">
    <source>
        <dbReference type="EMBL" id="KAI9511855.1"/>
    </source>
</evidence>
<organism evidence="1 2">
    <name type="scientific">Russula earlei</name>
    <dbReference type="NCBI Taxonomy" id="71964"/>
    <lineage>
        <taxon>Eukaryota</taxon>
        <taxon>Fungi</taxon>
        <taxon>Dikarya</taxon>
        <taxon>Basidiomycota</taxon>
        <taxon>Agaricomycotina</taxon>
        <taxon>Agaricomycetes</taxon>
        <taxon>Russulales</taxon>
        <taxon>Russulaceae</taxon>
        <taxon>Russula</taxon>
    </lineage>
</organism>
<accession>A0ACC0UJV4</accession>
<evidence type="ECO:0000313" key="2">
    <source>
        <dbReference type="Proteomes" id="UP001207468"/>
    </source>
</evidence>
<keyword evidence="2" id="KW-1185">Reference proteome</keyword>